<proteinExistence type="predicted"/>
<evidence type="ECO:0000313" key="2">
    <source>
        <dbReference type="Proteomes" id="UP000828390"/>
    </source>
</evidence>
<protein>
    <submittedName>
        <fullName evidence="1">Uncharacterized protein</fullName>
    </submittedName>
</protein>
<comment type="caution">
    <text evidence="1">The sequence shown here is derived from an EMBL/GenBank/DDBJ whole genome shotgun (WGS) entry which is preliminary data.</text>
</comment>
<dbReference type="AlphaFoldDB" id="A0A9D4KCC8"/>
<evidence type="ECO:0000313" key="1">
    <source>
        <dbReference type="EMBL" id="KAH3836943.1"/>
    </source>
</evidence>
<dbReference type="Proteomes" id="UP000828390">
    <property type="component" value="Unassembled WGS sequence"/>
</dbReference>
<gene>
    <name evidence="1" type="ORF">DPMN_110319</name>
</gene>
<organism evidence="1 2">
    <name type="scientific">Dreissena polymorpha</name>
    <name type="common">Zebra mussel</name>
    <name type="synonym">Mytilus polymorpha</name>
    <dbReference type="NCBI Taxonomy" id="45954"/>
    <lineage>
        <taxon>Eukaryota</taxon>
        <taxon>Metazoa</taxon>
        <taxon>Spiralia</taxon>
        <taxon>Lophotrochozoa</taxon>
        <taxon>Mollusca</taxon>
        <taxon>Bivalvia</taxon>
        <taxon>Autobranchia</taxon>
        <taxon>Heteroconchia</taxon>
        <taxon>Euheterodonta</taxon>
        <taxon>Imparidentia</taxon>
        <taxon>Neoheterodontei</taxon>
        <taxon>Myida</taxon>
        <taxon>Dreissenoidea</taxon>
        <taxon>Dreissenidae</taxon>
        <taxon>Dreissena</taxon>
    </lineage>
</organism>
<reference evidence="1" key="2">
    <citation type="submission" date="2020-11" db="EMBL/GenBank/DDBJ databases">
        <authorList>
            <person name="McCartney M.A."/>
            <person name="Auch B."/>
            <person name="Kono T."/>
            <person name="Mallez S."/>
            <person name="Becker A."/>
            <person name="Gohl D.M."/>
            <person name="Silverstein K.A.T."/>
            <person name="Koren S."/>
            <person name="Bechman K.B."/>
            <person name="Herman A."/>
            <person name="Abrahante J.E."/>
            <person name="Garbe J."/>
        </authorList>
    </citation>
    <scope>NUCLEOTIDE SEQUENCE</scope>
    <source>
        <strain evidence="1">Duluth1</strain>
        <tissue evidence="1">Whole animal</tissue>
    </source>
</reference>
<dbReference type="EMBL" id="JAIWYP010000004">
    <property type="protein sequence ID" value="KAH3836943.1"/>
    <property type="molecule type" value="Genomic_DNA"/>
</dbReference>
<sequence>MGRQQGCDLLVRADNMAVTYWYGQTTRLLLRGMGRQQGCDLEVWEDNKAVT</sequence>
<name>A0A9D4KCC8_DREPO</name>
<accession>A0A9D4KCC8</accession>
<reference evidence="1" key="1">
    <citation type="journal article" date="2019" name="bioRxiv">
        <title>The Genome of the Zebra Mussel, Dreissena polymorpha: A Resource for Invasive Species Research.</title>
        <authorList>
            <person name="McCartney M.A."/>
            <person name="Auch B."/>
            <person name="Kono T."/>
            <person name="Mallez S."/>
            <person name="Zhang Y."/>
            <person name="Obille A."/>
            <person name="Becker A."/>
            <person name="Abrahante J.E."/>
            <person name="Garbe J."/>
            <person name="Badalamenti J.P."/>
            <person name="Herman A."/>
            <person name="Mangelson H."/>
            <person name="Liachko I."/>
            <person name="Sullivan S."/>
            <person name="Sone E.D."/>
            <person name="Koren S."/>
            <person name="Silverstein K.A.T."/>
            <person name="Beckman K.B."/>
            <person name="Gohl D.M."/>
        </authorList>
    </citation>
    <scope>NUCLEOTIDE SEQUENCE</scope>
    <source>
        <strain evidence="1">Duluth1</strain>
        <tissue evidence="1">Whole animal</tissue>
    </source>
</reference>
<keyword evidence="2" id="KW-1185">Reference proteome</keyword>